<feature type="transmembrane region" description="Helical" evidence="1">
    <location>
        <begin position="154"/>
        <end position="177"/>
    </location>
</feature>
<dbReference type="EMBL" id="FOIT01000005">
    <property type="protein sequence ID" value="SEW10925.1"/>
    <property type="molecule type" value="Genomic_DNA"/>
</dbReference>
<accession>A0A662Z5T7</accession>
<gene>
    <name evidence="2" type="ORF">SAMN05192557_1639</name>
</gene>
<feature type="transmembrane region" description="Helical" evidence="1">
    <location>
        <begin position="124"/>
        <end position="142"/>
    </location>
</feature>
<name>A0A662Z5T7_9STAP</name>
<keyword evidence="1" id="KW-1133">Transmembrane helix</keyword>
<evidence type="ECO:0000256" key="1">
    <source>
        <dbReference type="SAM" id="Phobius"/>
    </source>
</evidence>
<feature type="transmembrane region" description="Helical" evidence="1">
    <location>
        <begin position="75"/>
        <end position="94"/>
    </location>
</feature>
<evidence type="ECO:0000313" key="2">
    <source>
        <dbReference type="EMBL" id="SEW10925.1"/>
    </source>
</evidence>
<keyword evidence="3" id="KW-1185">Reference proteome</keyword>
<organism evidence="2 3">
    <name type="scientific">Aliicoccus persicus</name>
    <dbReference type="NCBI Taxonomy" id="930138"/>
    <lineage>
        <taxon>Bacteria</taxon>
        <taxon>Bacillati</taxon>
        <taxon>Bacillota</taxon>
        <taxon>Bacilli</taxon>
        <taxon>Bacillales</taxon>
        <taxon>Staphylococcaceae</taxon>
        <taxon>Aliicoccus</taxon>
    </lineage>
</organism>
<protein>
    <submittedName>
        <fullName evidence="2">Uncharacterized protein</fullName>
    </submittedName>
</protein>
<reference evidence="2 3" key="1">
    <citation type="submission" date="2016-10" db="EMBL/GenBank/DDBJ databases">
        <authorList>
            <person name="Varghese N."/>
            <person name="Submissions S."/>
        </authorList>
    </citation>
    <scope>NUCLEOTIDE SEQUENCE [LARGE SCALE GENOMIC DNA]</scope>
    <source>
        <strain evidence="2 3">IBRC-M10081</strain>
    </source>
</reference>
<proteinExistence type="predicted"/>
<dbReference type="OrthoDB" id="2376573at2"/>
<feature type="transmembrane region" description="Helical" evidence="1">
    <location>
        <begin position="6"/>
        <end position="25"/>
    </location>
</feature>
<dbReference type="AlphaFoldDB" id="A0A662Z5T7"/>
<sequence>MTLYQLVLILGAVYIILSLGMFFMMRKANYKRAWFSFIPVLNVYKMVSMNYDYFKRDELTSGKVSPMNYFENRRYASVFISLAYFVSVMAISVIEEVINPTDLTIERDPATNPIEFMFTGVTDVYAFLAIGAITFFMFRMFVNVKTEDPMNPIIIAIFIVASVFSYGLTIVMLMYYIGLNPQYKYKINFVDQ</sequence>
<evidence type="ECO:0000313" key="3">
    <source>
        <dbReference type="Proteomes" id="UP000243605"/>
    </source>
</evidence>
<dbReference type="RefSeq" id="WP_091475643.1">
    <property type="nucleotide sequence ID" value="NZ_FOIT01000005.1"/>
</dbReference>
<keyword evidence="1" id="KW-0812">Transmembrane</keyword>
<dbReference type="Proteomes" id="UP000243605">
    <property type="component" value="Unassembled WGS sequence"/>
</dbReference>
<keyword evidence="1" id="KW-0472">Membrane</keyword>